<reference evidence="2" key="1">
    <citation type="submission" date="2021-06" db="EMBL/GenBank/DDBJ databases">
        <title>Parelaphostrongylus tenuis whole genome reference sequence.</title>
        <authorList>
            <person name="Garwood T.J."/>
            <person name="Larsen P.A."/>
            <person name="Fountain-Jones N.M."/>
            <person name="Garbe J.R."/>
            <person name="Macchietto M.G."/>
            <person name="Kania S.A."/>
            <person name="Gerhold R.W."/>
            <person name="Richards J.E."/>
            <person name="Wolf T.M."/>
        </authorList>
    </citation>
    <scope>NUCLEOTIDE SEQUENCE</scope>
    <source>
        <strain evidence="2">MNPRO001-30</strain>
        <tissue evidence="2">Meninges</tissue>
    </source>
</reference>
<evidence type="ECO:0000313" key="3">
    <source>
        <dbReference type="Proteomes" id="UP001196413"/>
    </source>
</evidence>
<sequence length="130" mass="14181">MVPFRGGTKPRQYARCKRNRFVMKRLKVTETSPVVGVVGVSPTGTGSGLAGRSRTYNEPISSSDDEDSTGAEAPATTPVMTRDTDLPHVETQLCDDVDVKPSPTEDSKMSRFLLQVQILTLPGSLMQHFI</sequence>
<keyword evidence="3" id="KW-1185">Reference proteome</keyword>
<feature type="region of interest" description="Disordered" evidence="1">
    <location>
        <begin position="36"/>
        <end position="85"/>
    </location>
</feature>
<protein>
    <submittedName>
        <fullName evidence="2">Uncharacterized protein</fullName>
    </submittedName>
</protein>
<comment type="caution">
    <text evidence="2">The sequence shown here is derived from an EMBL/GenBank/DDBJ whole genome shotgun (WGS) entry which is preliminary data.</text>
</comment>
<accession>A0AAD5MGC7</accession>
<organism evidence="2 3">
    <name type="scientific">Parelaphostrongylus tenuis</name>
    <name type="common">Meningeal worm</name>
    <dbReference type="NCBI Taxonomy" id="148309"/>
    <lineage>
        <taxon>Eukaryota</taxon>
        <taxon>Metazoa</taxon>
        <taxon>Ecdysozoa</taxon>
        <taxon>Nematoda</taxon>
        <taxon>Chromadorea</taxon>
        <taxon>Rhabditida</taxon>
        <taxon>Rhabditina</taxon>
        <taxon>Rhabditomorpha</taxon>
        <taxon>Strongyloidea</taxon>
        <taxon>Metastrongylidae</taxon>
        <taxon>Parelaphostrongylus</taxon>
    </lineage>
</organism>
<proteinExistence type="predicted"/>
<dbReference type="EMBL" id="JAHQIW010003148">
    <property type="protein sequence ID" value="KAJ1357470.1"/>
    <property type="molecule type" value="Genomic_DNA"/>
</dbReference>
<name>A0AAD5MGC7_PARTN</name>
<dbReference type="Proteomes" id="UP001196413">
    <property type="component" value="Unassembled WGS sequence"/>
</dbReference>
<dbReference type="AlphaFoldDB" id="A0AAD5MGC7"/>
<gene>
    <name evidence="2" type="ORF">KIN20_015630</name>
</gene>
<evidence type="ECO:0000256" key="1">
    <source>
        <dbReference type="SAM" id="MobiDB-lite"/>
    </source>
</evidence>
<evidence type="ECO:0000313" key="2">
    <source>
        <dbReference type="EMBL" id="KAJ1357470.1"/>
    </source>
</evidence>